<proteinExistence type="predicted"/>
<protein>
    <recommendedName>
        <fullName evidence="4">ATP-binding protein</fullName>
    </recommendedName>
</protein>
<accession>A0A4Y4E1B0</accession>
<dbReference type="SUPFAM" id="SSF52540">
    <property type="entry name" value="P-loop containing nucleoside triphosphate hydrolases"/>
    <property type="match status" value="1"/>
</dbReference>
<dbReference type="InterPro" id="IPR027417">
    <property type="entry name" value="P-loop_NTPase"/>
</dbReference>
<dbReference type="RefSeq" id="WP_218027117.1">
    <property type="nucleotide sequence ID" value="NZ_BJNZ01000018.1"/>
</dbReference>
<dbReference type="Pfam" id="PF13671">
    <property type="entry name" value="AAA_33"/>
    <property type="match status" value="1"/>
</dbReference>
<evidence type="ECO:0000313" key="2">
    <source>
        <dbReference type="EMBL" id="GED10753.1"/>
    </source>
</evidence>
<evidence type="ECO:0008006" key="4">
    <source>
        <dbReference type="Google" id="ProtNLM"/>
    </source>
</evidence>
<evidence type="ECO:0000256" key="1">
    <source>
        <dbReference type="SAM" id="MobiDB-lite"/>
    </source>
</evidence>
<comment type="caution">
    <text evidence="2">The sequence shown here is derived from an EMBL/GenBank/DDBJ whole genome shotgun (WGS) entry which is preliminary data.</text>
</comment>
<feature type="compositionally biased region" description="Low complexity" evidence="1">
    <location>
        <begin position="158"/>
        <end position="167"/>
    </location>
</feature>
<dbReference type="EMBL" id="BJNZ01000018">
    <property type="protein sequence ID" value="GED10753.1"/>
    <property type="molecule type" value="Genomic_DNA"/>
</dbReference>
<gene>
    <name evidence="2" type="ORF">CCE02nite_27520</name>
</gene>
<evidence type="ECO:0000313" key="3">
    <source>
        <dbReference type="Proteomes" id="UP000316659"/>
    </source>
</evidence>
<sequence length="179" mass="19300">MDQVILMCGPAGSGKSTYARGLEAQGYVVLSFDGEAWALGHRTHPIDDDARSAVNRALREKLVARVEQGQHVVVDSSFWSRASRDEFRRLLAPCGVVPVVYYLDTRRSTLLSRLAQRENSGPDDISVPRERAIAYIDGFETPTPDEGPLRIVHGGGADMTDAAAGPADDLRAGPPDPGS</sequence>
<reference evidence="2 3" key="1">
    <citation type="submission" date="2019-06" db="EMBL/GenBank/DDBJ databases">
        <title>Whole genome shotgun sequence of Cellulosimicrobium cellulans NBRC 15516.</title>
        <authorList>
            <person name="Hosoyama A."/>
            <person name="Uohara A."/>
            <person name="Ohji S."/>
            <person name="Ichikawa N."/>
        </authorList>
    </citation>
    <scope>NUCLEOTIDE SEQUENCE [LARGE SCALE GENOMIC DNA]</scope>
    <source>
        <strain evidence="2 3">NBRC 15516</strain>
    </source>
</reference>
<feature type="region of interest" description="Disordered" evidence="1">
    <location>
        <begin position="142"/>
        <end position="179"/>
    </location>
</feature>
<name>A0A4Y4E1B0_CELCE</name>
<dbReference type="Gene3D" id="3.40.50.300">
    <property type="entry name" value="P-loop containing nucleotide triphosphate hydrolases"/>
    <property type="match status" value="1"/>
</dbReference>
<organism evidence="2 3">
    <name type="scientific">Cellulosimicrobium cellulans</name>
    <name type="common">Arthrobacter luteus</name>
    <dbReference type="NCBI Taxonomy" id="1710"/>
    <lineage>
        <taxon>Bacteria</taxon>
        <taxon>Bacillati</taxon>
        <taxon>Actinomycetota</taxon>
        <taxon>Actinomycetes</taxon>
        <taxon>Micrococcales</taxon>
        <taxon>Promicromonosporaceae</taxon>
        <taxon>Cellulosimicrobium</taxon>
    </lineage>
</organism>
<dbReference type="AlphaFoldDB" id="A0A4Y4E1B0"/>
<dbReference type="Proteomes" id="UP000316659">
    <property type="component" value="Unassembled WGS sequence"/>
</dbReference>